<keyword evidence="3" id="KW-1133">Transmembrane helix</keyword>
<keyword evidence="8" id="KW-1185">Reference proteome</keyword>
<evidence type="ECO:0000256" key="3">
    <source>
        <dbReference type="PROSITE-ProRule" id="PRU00244"/>
    </source>
</evidence>
<organism evidence="7 8">
    <name type="scientific">Vibrio tritonius</name>
    <dbReference type="NCBI Taxonomy" id="1435069"/>
    <lineage>
        <taxon>Bacteria</taxon>
        <taxon>Pseudomonadati</taxon>
        <taxon>Pseudomonadota</taxon>
        <taxon>Gammaproteobacteria</taxon>
        <taxon>Vibrionales</taxon>
        <taxon>Vibrionaceae</taxon>
        <taxon>Vibrio</taxon>
    </lineage>
</organism>
<keyword evidence="3" id="KW-0472">Membrane</keyword>
<dbReference type="Gene3D" id="1.10.287.130">
    <property type="match status" value="1"/>
</dbReference>
<dbReference type="InterPro" id="IPR003594">
    <property type="entry name" value="HATPase_dom"/>
</dbReference>
<dbReference type="NCBIfam" id="TIGR00229">
    <property type="entry name" value="sensory_box"/>
    <property type="match status" value="1"/>
</dbReference>
<reference evidence="8" key="1">
    <citation type="submission" date="2023-07" db="EMBL/GenBank/DDBJ databases">
        <title>Molecular identification of indigenous halophilic bacteria isolated from red sea cost, biodegradation of synthetic dyes and assessment of degraded metabolite toxicity.</title>
        <authorList>
            <person name="Chaieb K."/>
            <person name="Altayb H.N."/>
        </authorList>
    </citation>
    <scope>NUCLEOTIDE SEQUENCE [LARGE SCALE GENOMIC DNA]</scope>
    <source>
        <strain evidence="8">K20</strain>
    </source>
</reference>
<keyword evidence="3" id="KW-0812">Transmembrane</keyword>
<feature type="transmembrane region" description="Helical" evidence="3">
    <location>
        <begin position="25"/>
        <end position="47"/>
    </location>
</feature>
<evidence type="ECO:0000256" key="2">
    <source>
        <dbReference type="ARBA" id="ARBA00012438"/>
    </source>
</evidence>
<feature type="domain" description="Histidine kinase" evidence="4">
    <location>
        <begin position="403"/>
        <end position="658"/>
    </location>
</feature>
<dbReference type="InterPro" id="IPR005330">
    <property type="entry name" value="MHYT_dom"/>
</dbReference>
<dbReference type="SUPFAM" id="SSF55785">
    <property type="entry name" value="PYP-like sensor domain (PAS domain)"/>
    <property type="match status" value="1"/>
</dbReference>
<feature type="transmembrane region" description="Helical" evidence="3">
    <location>
        <begin position="228"/>
        <end position="249"/>
    </location>
</feature>
<evidence type="ECO:0000259" key="6">
    <source>
        <dbReference type="PROSITE" id="PS50924"/>
    </source>
</evidence>
<dbReference type="InterPro" id="IPR035965">
    <property type="entry name" value="PAS-like_dom_sf"/>
</dbReference>
<dbReference type="SMART" id="SM00091">
    <property type="entry name" value="PAS"/>
    <property type="match status" value="1"/>
</dbReference>
<dbReference type="InterPro" id="IPR036890">
    <property type="entry name" value="HATPase_C_sf"/>
</dbReference>
<dbReference type="EC" id="2.7.13.3" evidence="2"/>
<dbReference type="SUPFAM" id="SSF55874">
    <property type="entry name" value="ATPase domain of HSP90 chaperone/DNA topoisomerase II/histidine kinase"/>
    <property type="match status" value="1"/>
</dbReference>
<comment type="catalytic activity">
    <reaction evidence="1">
        <text>ATP + protein L-histidine = ADP + protein N-phospho-L-histidine.</text>
        <dbReference type="EC" id="2.7.13.3"/>
    </reaction>
</comment>
<dbReference type="PRINTS" id="PR00344">
    <property type="entry name" value="BCTRLSENSOR"/>
</dbReference>
<dbReference type="Pfam" id="PF02518">
    <property type="entry name" value="HATPase_c"/>
    <property type="match status" value="1"/>
</dbReference>
<feature type="domain" description="PAS" evidence="5">
    <location>
        <begin position="267"/>
        <end position="309"/>
    </location>
</feature>
<gene>
    <name evidence="7" type="ORF">LDJ79_16270</name>
</gene>
<dbReference type="PANTHER" id="PTHR43065">
    <property type="entry name" value="SENSOR HISTIDINE KINASE"/>
    <property type="match status" value="1"/>
</dbReference>
<dbReference type="PROSITE" id="PS50112">
    <property type="entry name" value="PAS"/>
    <property type="match status" value="1"/>
</dbReference>
<evidence type="ECO:0000259" key="5">
    <source>
        <dbReference type="PROSITE" id="PS50112"/>
    </source>
</evidence>
<dbReference type="PROSITE" id="PS50924">
    <property type="entry name" value="MHYT"/>
    <property type="match status" value="1"/>
</dbReference>
<comment type="caution">
    <text evidence="7">The sequence shown here is derived from an EMBL/GenBank/DDBJ whole genome shotgun (WGS) entry which is preliminary data.</text>
</comment>
<dbReference type="Pfam" id="PF03707">
    <property type="entry name" value="MHYT"/>
    <property type="match status" value="1"/>
</dbReference>
<dbReference type="Proteomes" id="UP001199044">
    <property type="component" value="Unassembled WGS sequence"/>
</dbReference>
<feature type="transmembrane region" description="Helical" evidence="3">
    <location>
        <begin position="125"/>
        <end position="145"/>
    </location>
</feature>
<dbReference type="PROSITE" id="PS50109">
    <property type="entry name" value="HIS_KIN"/>
    <property type="match status" value="1"/>
</dbReference>
<sequence>MVKWHFQTISPDNFVPIDWHYNQPLLILSVVLAFVAAFGCLTILEGAKFSISGHLVKRWQFMASVLFGAGAWSTFYTGVLSLDLPFALKVNPWESLLSMLAVITGAWLAFALLQRENFTRGKMALSAICFTAGMLFMVIIGTKAIDIPGYLVYQPIYMAMGITLSLFLSSLALFFIKLHLRQDNKSIIHQLGIALVLGLAMFILHASVTYSSTLFAELHRVEMSRSNVHSGVLAMQGIVFCLFILVSLFSSTALNQLREAKEDVRQSKTREQDIVDSLTDGLVIVDSQARVLSMNPVGLNLFDYTQDELEKLSVSKLLPSVDFLTILDVQQAGLSDLSHIRAQATRKDGAAFPCDFTLSRMSGVHNERALYTLLVRDISQILMLEQEVRQANRMESIGQLASGIAHEINTPAQYLTNNLTFLRDGYERLMEMCRQLKPKEGDEVEDSRLYQARATALFADPELEFVRDEIPLAIDQSLEGIEQISHIVKAMKSFTNVSEHKRQYIDLNEAIQVTVTIAANQWGKIAHFEGRYDDHMGPIPCIRDPFNQVMLSLLVNAVQAIEEKKQHERDHVGQICVATFAEHDHAVIRITDNGVGIDESIIERIFDPFFTTKDVGKGSGQGLSHAYSVIVDQHNGELSVESSLGEGATFVIKLPNKIENDSRIMEEADENLISG</sequence>
<dbReference type="SMART" id="SM00387">
    <property type="entry name" value="HATPase_c"/>
    <property type="match status" value="1"/>
</dbReference>
<evidence type="ECO:0000256" key="1">
    <source>
        <dbReference type="ARBA" id="ARBA00000085"/>
    </source>
</evidence>
<feature type="transmembrane region" description="Helical" evidence="3">
    <location>
        <begin position="59"/>
        <end position="76"/>
    </location>
</feature>
<evidence type="ECO:0000313" key="7">
    <source>
        <dbReference type="EMBL" id="MCA2017681.1"/>
    </source>
</evidence>
<dbReference type="Pfam" id="PF13426">
    <property type="entry name" value="PAS_9"/>
    <property type="match status" value="1"/>
</dbReference>
<dbReference type="Gene3D" id="3.30.450.20">
    <property type="entry name" value="PAS domain"/>
    <property type="match status" value="1"/>
</dbReference>
<dbReference type="CDD" id="cd00130">
    <property type="entry name" value="PAS"/>
    <property type="match status" value="1"/>
</dbReference>
<dbReference type="InterPro" id="IPR004358">
    <property type="entry name" value="Sig_transdc_His_kin-like_C"/>
</dbReference>
<evidence type="ECO:0000259" key="4">
    <source>
        <dbReference type="PROSITE" id="PS50109"/>
    </source>
</evidence>
<evidence type="ECO:0000313" key="8">
    <source>
        <dbReference type="Proteomes" id="UP001199044"/>
    </source>
</evidence>
<feature type="domain" description="MHYT" evidence="6">
    <location>
        <begin position="21"/>
        <end position="215"/>
    </location>
</feature>
<proteinExistence type="predicted"/>
<dbReference type="EMBL" id="JAIWIU010000116">
    <property type="protein sequence ID" value="MCA2017681.1"/>
    <property type="molecule type" value="Genomic_DNA"/>
</dbReference>
<protein>
    <recommendedName>
        <fullName evidence="2">histidine kinase</fullName>
        <ecNumber evidence="2">2.7.13.3</ecNumber>
    </recommendedName>
</protein>
<dbReference type="InterPro" id="IPR000014">
    <property type="entry name" value="PAS"/>
</dbReference>
<name>A0ABS7YPT5_9VIBR</name>
<dbReference type="InterPro" id="IPR005467">
    <property type="entry name" value="His_kinase_dom"/>
</dbReference>
<feature type="transmembrane region" description="Helical" evidence="3">
    <location>
        <begin position="188"/>
        <end position="208"/>
    </location>
</feature>
<feature type="transmembrane region" description="Helical" evidence="3">
    <location>
        <begin position="96"/>
        <end position="113"/>
    </location>
</feature>
<dbReference type="PANTHER" id="PTHR43065:SF50">
    <property type="entry name" value="HISTIDINE KINASE"/>
    <property type="match status" value="1"/>
</dbReference>
<dbReference type="RefSeq" id="WP_225251339.1">
    <property type="nucleotide sequence ID" value="NZ_JAIWIU010000116.1"/>
</dbReference>
<accession>A0ABS7YPT5</accession>
<feature type="transmembrane region" description="Helical" evidence="3">
    <location>
        <begin position="157"/>
        <end position="176"/>
    </location>
</feature>
<dbReference type="Gene3D" id="3.30.565.10">
    <property type="entry name" value="Histidine kinase-like ATPase, C-terminal domain"/>
    <property type="match status" value="1"/>
</dbReference>